<feature type="region of interest" description="Disordered" evidence="1">
    <location>
        <begin position="562"/>
        <end position="593"/>
    </location>
</feature>
<organism evidence="2 3">
    <name type="scientific">Sphaerosporella brunnea</name>
    <dbReference type="NCBI Taxonomy" id="1250544"/>
    <lineage>
        <taxon>Eukaryota</taxon>
        <taxon>Fungi</taxon>
        <taxon>Dikarya</taxon>
        <taxon>Ascomycota</taxon>
        <taxon>Pezizomycotina</taxon>
        <taxon>Pezizomycetes</taxon>
        <taxon>Pezizales</taxon>
        <taxon>Pyronemataceae</taxon>
        <taxon>Sphaerosporella</taxon>
    </lineage>
</organism>
<feature type="region of interest" description="Disordered" evidence="1">
    <location>
        <begin position="366"/>
        <end position="427"/>
    </location>
</feature>
<sequence length="635" mass="70592">MSILTADPAFANGGEGPRVSGGEGIPGSGVEKMEATESSAAELSRVMNDEAQNSAVGILLQHLTTEFSDTDPAETIATIIEEEKATPLDGSLPSSRIPVPSQRPQSERFFIRSGRVQTRAPVSAVFERVQSILYPIEPDPTPRPQLERLETAPPQRPSLLRISAIGRSASVPELGARVTENDIDWNSLASLEDALTAEEDGDDEDWCSLAALEHAMATGDYGDDGSCMEDTQYVSEEEAGLDEKEGIKTLVQDIEYDSDTLPPRKDKIAARFSGEQSFRISVRAEKQRPTLAICPSTAEDPEREEQEEQGEPAVFEEGAMLEDAYEVLEAFSESGEDFSYAAEAEAVEYRRRRHLMHLRASSEIFPRFTGDTDPKREKVEKIKPRYRSPSVPPPSEKLPEPPVSPVSPGRNATEFSRPKRPRRLSSLWQSSISISPTKSWFDSISSSPTTQNCPTWPRRTSSLYPSRGPSPYPDLCSWFDDQAGDPDEKPPVVTKLHKEKIKPKPVRSSRKPLPVFHEHQQSLIAQLEYFELMSSAVLRQLHGVLGEALLQVLQHRCNERPRRWSTGSAMPRVSTAAEAAAPTLEETSGGRKRRPRAFTLRFVRWKEPQVSEAGNEGEKKRKRGWLKKYFGIGAD</sequence>
<keyword evidence="3" id="KW-1185">Reference proteome</keyword>
<proteinExistence type="predicted"/>
<feature type="region of interest" description="Disordered" evidence="1">
    <location>
        <begin position="439"/>
        <end position="467"/>
    </location>
</feature>
<feature type="region of interest" description="Disordered" evidence="1">
    <location>
        <begin position="1"/>
        <end position="42"/>
    </location>
</feature>
<feature type="compositionally biased region" description="Gly residues" evidence="1">
    <location>
        <begin position="13"/>
        <end position="27"/>
    </location>
</feature>
<feature type="compositionally biased region" description="Polar residues" evidence="1">
    <location>
        <begin position="439"/>
        <end position="464"/>
    </location>
</feature>
<dbReference type="AlphaFoldDB" id="A0A5J5EL60"/>
<feature type="compositionally biased region" description="Low complexity" evidence="1">
    <location>
        <begin position="575"/>
        <end position="587"/>
    </location>
</feature>
<gene>
    <name evidence="2" type="ORF">FN846DRAFT_313575</name>
</gene>
<evidence type="ECO:0000313" key="3">
    <source>
        <dbReference type="Proteomes" id="UP000326924"/>
    </source>
</evidence>
<protein>
    <submittedName>
        <fullName evidence="2">Uncharacterized protein</fullName>
    </submittedName>
</protein>
<evidence type="ECO:0000256" key="1">
    <source>
        <dbReference type="SAM" id="MobiDB-lite"/>
    </source>
</evidence>
<name>A0A5J5EL60_9PEZI</name>
<comment type="caution">
    <text evidence="2">The sequence shown here is derived from an EMBL/GenBank/DDBJ whole genome shotgun (WGS) entry which is preliminary data.</text>
</comment>
<dbReference type="Proteomes" id="UP000326924">
    <property type="component" value="Unassembled WGS sequence"/>
</dbReference>
<accession>A0A5J5EL60</accession>
<dbReference type="InParanoid" id="A0A5J5EL60"/>
<feature type="compositionally biased region" description="Pro residues" evidence="1">
    <location>
        <begin position="390"/>
        <end position="405"/>
    </location>
</feature>
<evidence type="ECO:0000313" key="2">
    <source>
        <dbReference type="EMBL" id="KAA8895819.1"/>
    </source>
</evidence>
<reference evidence="2 3" key="1">
    <citation type="submission" date="2019-09" db="EMBL/GenBank/DDBJ databases">
        <title>Draft genome of the ectomycorrhizal ascomycete Sphaerosporella brunnea.</title>
        <authorList>
            <consortium name="DOE Joint Genome Institute"/>
            <person name="Benucci G.M."/>
            <person name="Marozzi G."/>
            <person name="Antonielli L."/>
            <person name="Sanchez S."/>
            <person name="Marco P."/>
            <person name="Wang X."/>
            <person name="Falini L.B."/>
            <person name="Barry K."/>
            <person name="Haridas S."/>
            <person name="Lipzen A."/>
            <person name="Labutti K."/>
            <person name="Grigoriev I.V."/>
            <person name="Murat C."/>
            <person name="Martin F."/>
            <person name="Albertini E."/>
            <person name="Donnini D."/>
            <person name="Bonito G."/>
        </authorList>
    </citation>
    <scope>NUCLEOTIDE SEQUENCE [LARGE SCALE GENOMIC DNA]</scope>
    <source>
        <strain evidence="2 3">Sb_GMNB300</strain>
    </source>
</reference>
<feature type="compositionally biased region" description="Basic and acidic residues" evidence="1">
    <location>
        <begin position="370"/>
        <end position="383"/>
    </location>
</feature>
<dbReference type="EMBL" id="VXIS01000242">
    <property type="protein sequence ID" value="KAA8895819.1"/>
    <property type="molecule type" value="Genomic_DNA"/>
</dbReference>